<dbReference type="EMBL" id="LR798312">
    <property type="protein sequence ID" value="CAB5222720.1"/>
    <property type="molecule type" value="Genomic_DNA"/>
</dbReference>
<gene>
    <name evidence="1" type="ORF">UFOVP371_28</name>
</gene>
<reference evidence="1" key="1">
    <citation type="submission" date="2020-05" db="EMBL/GenBank/DDBJ databases">
        <authorList>
            <person name="Chiriac C."/>
            <person name="Salcher M."/>
            <person name="Ghai R."/>
            <person name="Kavagutti S V."/>
        </authorList>
    </citation>
    <scope>NUCLEOTIDE SEQUENCE</scope>
</reference>
<accession>A0A6J7WY84</accession>
<proteinExistence type="predicted"/>
<dbReference type="SUPFAM" id="SSF51182">
    <property type="entry name" value="RmlC-like cupins"/>
    <property type="match status" value="1"/>
</dbReference>
<dbReference type="InterPro" id="IPR014710">
    <property type="entry name" value="RmlC-like_jellyroll"/>
</dbReference>
<dbReference type="InterPro" id="IPR011051">
    <property type="entry name" value="RmlC_Cupin_sf"/>
</dbReference>
<dbReference type="Gene3D" id="2.60.120.10">
    <property type="entry name" value="Jelly Rolls"/>
    <property type="match status" value="1"/>
</dbReference>
<sequence>MNQLHHFSEGLYAKEMELKEGSFAVQHKHKYDHLSILAKGRVRVLFDGELSKEYVAPACITIIKDINHAVYALEDSIWFCIHATSETDVAHIDKVLIKEGV</sequence>
<evidence type="ECO:0000313" key="1">
    <source>
        <dbReference type="EMBL" id="CAB5222720.1"/>
    </source>
</evidence>
<organism evidence="1">
    <name type="scientific">uncultured Caudovirales phage</name>
    <dbReference type="NCBI Taxonomy" id="2100421"/>
    <lineage>
        <taxon>Viruses</taxon>
        <taxon>Duplodnaviria</taxon>
        <taxon>Heunggongvirae</taxon>
        <taxon>Uroviricota</taxon>
        <taxon>Caudoviricetes</taxon>
        <taxon>Peduoviridae</taxon>
        <taxon>Maltschvirus</taxon>
        <taxon>Maltschvirus maltsch</taxon>
    </lineage>
</organism>
<protein>
    <submittedName>
        <fullName evidence="1">Uncharacterized protein</fullName>
    </submittedName>
</protein>
<name>A0A6J7WY84_9CAUD</name>